<name>A0AAP0QKA2_9ROSI</name>
<dbReference type="PANTHER" id="PTHR47926:SF347">
    <property type="entry name" value="PENTATRICOPEPTIDE REPEAT-CONTAINING PROTEIN"/>
    <property type="match status" value="1"/>
</dbReference>
<dbReference type="EMBL" id="JBCGBO010000005">
    <property type="protein sequence ID" value="KAK9198034.1"/>
    <property type="molecule type" value="Genomic_DNA"/>
</dbReference>
<feature type="repeat" description="PPR" evidence="2">
    <location>
        <begin position="189"/>
        <end position="224"/>
    </location>
</feature>
<organism evidence="3 4">
    <name type="scientific">Citrus x changshan-huyou</name>
    <dbReference type="NCBI Taxonomy" id="2935761"/>
    <lineage>
        <taxon>Eukaryota</taxon>
        <taxon>Viridiplantae</taxon>
        <taxon>Streptophyta</taxon>
        <taxon>Embryophyta</taxon>
        <taxon>Tracheophyta</taxon>
        <taxon>Spermatophyta</taxon>
        <taxon>Magnoliopsida</taxon>
        <taxon>eudicotyledons</taxon>
        <taxon>Gunneridae</taxon>
        <taxon>Pentapetalae</taxon>
        <taxon>rosids</taxon>
        <taxon>malvids</taxon>
        <taxon>Sapindales</taxon>
        <taxon>Rutaceae</taxon>
        <taxon>Aurantioideae</taxon>
        <taxon>Citrus</taxon>
    </lineage>
</organism>
<evidence type="ECO:0008006" key="5">
    <source>
        <dbReference type="Google" id="ProtNLM"/>
    </source>
</evidence>
<dbReference type="InterPro" id="IPR011990">
    <property type="entry name" value="TPR-like_helical_dom_sf"/>
</dbReference>
<dbReference type="Proteomes" id="UP001428341">
    <property type="component" value="Unassembled WGS sequence"/>
</dbReference>
<evidence type="ECO:0000313" key="3">
    <source>
        <dbReference type="EMBL" id="KAK9198034.1"/>
    </source>
</evidence>
<dbReference type="FunFam" id="1.25.40.10:FF:000344">
    <property type="entry name" value="Pentatricopeptide repeat-containing protein"/>
    <property type="match status" value="1"/>
</dbReference>
<reference evidence="3 4" key="1">
    <citation type="submission" date="2024-05" db="EMBL/GenBank/DDBJ databases">
        <title>Haplotype-resolved chromosome-level genome assembly of Huyou (Citrus changshanensis).</title>
        <authorList>
            <person name="Miao C."/>
            <person name="Chen W."/>
            <person name="Wu Y."/>
            <person name="Wang L."/>
            <person name="Zhao S."/>
            <person name="Grierson D."/>
            <person name="Xu C."/>
            <person name="Chen K."/>
        </authorList>
    </citation>
    <scope>NUCLEOTIDE SEQUENCE [LARGE SCALE GENOMIC DNA]</scope>
    <source>
        <strain evidence="3">01-14</strain>
        <tissue evidence="3">Leaf</tissue>
    </source>
</reference>
<feature type="repeat" description="PPR" evidence="2">
    <location>
        <begin position="296"/>
        <end position="330"/>
    </location>
</feature>
<dbReference type="NCBIfam" id="TIGR00756">
    <property type="entry name" value="PPR"/>
    <property type="match status" value="5"/>
</dbReference>
<comment type="caution">
    <text evidence="3">The sequence shown here is derived from an EMBL/GenBank/DDBJ whole genome shotgun (WGS) entry which is preliminary data.</text>
</comment>
<dbReference type="InterPro" id="IPR002885">
    <property type="entry name" value="PPR_rpt"/>
</dbReference>
<proteinExistence type="predicted"/>
<feature type="repeat" description="PPR" evidence="2">
    <location>
        <begin position="498"/>
        <end position="532"/>
    </location>
</feature>
<dbReference type="GO" id="GO:0009451">
    <property type="term" value="P:RNA modification"/>
    <property type="evidence" value="ECO:0007669"/>
    <property type="project" value="InterPro"/>
</dbReference>
<protein>
    <recommendedName>
        <fullName evidence="5">Pentatricopeptide repeat-containing protein</fullName>
    </recommendedName>
</protein>
<sequence>MKTVGLLHSHSLQTYGHCCMDQLNLFMPSVKITQSSSSYFDVHGTRKPSVVSSTFQNNSFTSLHFVQNPSRKLVDENGFLSDKRVLDVSSVGYMIKEFADSGLFEDAIRVYVNMLEYGFPFDEFRFFPCLIKAFGGLCDVEKARQIHGHVLKLGFFYDVYVQNSILGMYWKCGGVGDAIKLFEKMFGRDLVSWNTMMSGFCQLGDYLGSLMIFRRMIDDHGVYPNRVSCLSALSSCGSINGLIYGREIHGFLLKSGLDVDEFLVSGLIDMYMKCADIRSSQHVFKNILDKESVRENAVIWNVMVTGYVSNQYFSLALELFVEMLNLGIRPDSLTVLAVLVLCSRSLDLEVGEQIHGLVFGHGLQNDVRIETALIEVYFKCGDPGAGLKIFSQSQNRSSVMWSSVISNCNQYGCPTMAIELLHNFMLEHGYPDSLILLAVLRACSYLAFKSKGMEIHALVVKLAFDSDIYVGGALVDMYGKCRDIESAQKVFSGLPFQDLILWNALLSGYSQNGCADKALKAFRDMQSEQVRPNSVTAATILSVCALLSVVNLCKEVHCHLLRQGLEANVLVSNSLIATYAKCGDINSSLTIFKKTTERDEVSWNSIILGLGMHGHTDEMFVLFEKMKEAGKKPDHATFTALLSACSHAGRVDMGWKYFKNMVENYNLEPQVEHYTCMVDLLGRAGHLNEAYDLIKAMPCIPDDRIWGSLLGSCRTHGNKKLAEFVADHIFKLAPTSTGYRVLLANLFEDFGNMNDYVRVRSEIKHVGVKKQPGCSWIEVNNNIHIFIAGDHSHHQSDEIYSAIENLTLEMKREGYIPQLQLVVIPEENIDNRLLLPENSVLSFVAFLHTNKHSESSVIIATLRHFNKRKEKGGKFIKTTLDKSTVIMAKSKSFGLLHVFNLSGKTEQNVKAATLCSYVP</sequence>
<dbReference type="Pfam" id="PF01535">
    <property type="entry name" value="PPR"/>
    <property type="match status" value="4"/>
</dbReference>
<gene>
    <name evidence="3" type="ORF">WN944_013217</name>
</gene>
<keyword evidence="4" id="KW-1185">Reference proteome</keyword>
<dbReference type="InterPro" id="IPR046960">
    <property type="entry name" value="PPR_At4g14850-like_plant"/>
</dbReference>
<dbReference type="InterPro" id="IPR046848">
    <property type="entry name" value="E_motif"/>
</dbReference>
<feature type="repeat" description="PPR" evidence="2">
    <location>
        <begin position="634"/>
        <end position="664"/>
    </location>
</feature>
<dbReference type="Pfam" id="PF13041">
    <property type="entry name" value="PPR_2"/>
    <property type="match status" value="3"/>
</dbReference>
<dbReference type="FunFam" id="1.25.40.10:FF:000073">
    <property type="entry name" value="Pentatricopeptide repeat-containing protein chloroplastic"/>
    <property type="match status" value="1"/>
</dbReference>
<dbReference type="Gene3D" id="1.25.40.10">
    <property type="entry name" value="Tetratricopeptide repeat domain"/>
    <property type="match status" value="5"/>
</dbReference>
<evidence type="ECO:0000256" key="2">
    <source>
        <dbReference type="PROSITE-ProRule" id="PRU00708"/>
    </source>
</evidence>
<dbReference type="AlphaFoldDB" id="A0AAP0QKA2"/>
<accession>A0AAP0QKA2</accession>
<dbReference type="PANTHER" id="PTHR47926">
    <property type="entry name" value="PENTATRICOPEPTIDE REPEAT-CONTAINING PROTEIN"/>
    <property type="match status" value="1"/>
</dbReference>
<dbReference type="GO" id="GO:0003723">
    <property type="term" value="F:RNA binding"/>
    <property type="evidence" value="ECO:0007669"/>
    <property type="project" value="InterPro"/>
</dbReference>
<feature type="repeat" description="PPR" evidence="2">
    <location>
        <begin position="599"/>
        <end position="633"/>
    </location>
</feature>
<evidence type="ECO:0000256" key="1">
    <source>
        <dbReference type="ARBA" id="ARBA00022737"/>
    </source>
</evidence>
<dbReference type="PROSITE" id="PS51375">
    <property type="entry name" value="PPR"/>
    <property type="match status" value="6"/>
</dbReference>
<dbReference type="FunFam" id="1.25.40.10:FF:000031">
    <property type="entry name" value="Pentatricopeptide repeat-containing protein mitochondrial"/>
    <property type="match status" value="1"/>
</dbReference>
<dbReference type="Pfam" id="PF20431">
    <property type="entry name" value="E_motif"/>
    <property type="match status" value="1"/>
</dbReference>
<evidence type="ECO:0000313" key="4">
    <source>
        <dbReference type="Proteomes" id="UP001428341"/>
    </source>
</evidence>
<keyword evidence="1" id="KW-0677">Repeat</keyword>
<dbReference type="FunFam" id="1.25.40.10:FF:000366">
    <property type="entry name" value="Pentatricopeptide (PPR) repeat-containing protein"/>
    <property type="match status" value="1"/>
</dbReference>
<feature type="repeat" description="PPR" evidence="2">
    <location>
        <begin position="87"/>
        <end position="121"/>
    </location>
</feature>